<dbReference type="Proteomes" id="UP001311232">
    <property type="component" value="Unassembled WGS sequence"/>
</dbReference>
<proteinExistence type="predicted"/>
<reference evidence="1 2" key="1">
    <citation type="submission" date="2021-06" db="EMBL/GenBank/DDBJ databases">
        <authorList>
            <person name="Palmer J.M."/>
        </authorList>
    </citation>
    <scope>NUCLEOTIDE SEQUENCE [LARGE SCALE GENOMIC DNA]</scope>
    <source>
        <strain evidence="1 2">MEX-2019</strain>
        <tissue evidence="1">Muscle</tissue>
    </source>
</reference>
<gene>
    <name evidence="1" type="ORF">CRENBAI_006919</name>
</gene>
<evidence type="ECO:0000313" key="2">
    <source>
        <dbReference type="Proteomes" id="UP001311232"/>
    </source>
</evidence>
<dbReference type="EMBL" id="JAHHUM010001019">
    <property type="protein sequence ID" value="KAK5615026.1"/>
    <property type="molecule type" value="Genomic_DNA"/>
</dbReference>
<keyword evidence="2" id="KW-1185">Reference proteome</keyword>
<accession>A0AAV9S176</accession>
<evidence type="ECO:0000313" key="1">
    <source>
        <dbReference type="EMBL" id="KAK5615026.1"/>
    </source>
</evidence>
<organism evidence="1 2">
    <name type="scientific">Crenichthys baileyi</name>
    <name type="common">White River springfish</name>
    <dbReference type="NCBI Taxonomy" id="28760"/>
    <lineage>
        <taxon>Eukaryota</taxon>
        <taxon>Metazoa</taxon>
        <taxon>Chordata</taxon>
        <taxon>Craniata</taxon>
        <taxon>Vertebrata</taxon>
        <taxon>Euteleostomi</taxon>
        <taxon>Actinopterygii</taxon>
        <taxon>Neopterygii</taxon>
        <taxon>Teleostei</taxon>
        <taxon>Neoteleostei</taxon>
        <taxon>Acanthomorphata</taxon>
        <taxon>Ovalentaria</taxon>
        <taxon>Atherinomorphae</taxon>
        <taxon>Cyprinodontiformes</taxon>
        <taxon>Goodeidae</taxon>
        <taxon>Crenichthys</taxon>
    </lineage>
</organism>
<sequence length="103" mass="11406">METEVANISMTPSLARCMTKAALKSDVNNSTLFIVQPVQDSTLRWSGVVIGDMCFSQTAGDQFLLTAKVHPAEVPFSKIWNFFQLQGYRSEADFTCVQVDVPV</sequence>
<name>A0AAV9S176_9TELE</name>
<protein>
    <submittedName>
        <fullName evidence="1">Uncharacterized protein</fullName>
    </submittedName>
</protein>
<dbReference type="AlphaFoldDB" id="A0AAV9S176"/>
<comment type="caution">
    <text evidence="1">The sequence shown here is derived from an EMBL/GenBank/DDBJ whole genome shotgun (WGS) entry which is preliminary data.</text>
</comment>